<sequence length="49" mass="5515">MNKSVEYSEKVLSGEIVAPSQVRQACKNFLHEFKSYSTKKIILTSGIPK</sequence>
<protein>
    <submittedName>
        <fullName evidence="1">Uncharacterized protein</fullName>
    </submittedName>
</protein>
<keyword evidence="2" id="KW-1185">Reference proteome</keyword>
<evidence type="ECO:0000313" key="1">
    <source>
        <dbReference type="EMBL" id="MCM2532170.1"/>
    </source>
</evidence>
<dbReference type="EMBL" id="JAMQCR010000001">
    <property type="protein sequence ID" value="MCM2532170.1"/>
    <property type="molecule type" value="Genomic_DNA"/>
</dbReference>
<comment type="caution">
    <text evidence="1">The sequence shown here is derived from an EMBL/GenBank/DDBJ whole genome shotgun (WGS) entry which is preliminary data.</text>
</comment>
<name>A0ABT0W778_9BACI</name>
<accession>A0ABT0W778</accession>
<dbReference type="Proteomes" id="UP001523262">
    <property type="component" value="Unassembled WGS sequence"/>
</dbReference>
<gene>
    <name evidence="1" type="ORF">NDK43_06880</name>
</gene>
<evidence type="ECO:0000313" key="2">
    <source>
        <dbReference type="Proteomes" id="UP001523262"/>
    </source>
</evidence>
<reference evidence="1 2" key="1">
    <citation type="submission" date="2022-06" db="EMBL/GenBank/DDBJ databases">
        <authorList>
            <person name="Jeon C.O."/>
        </authorList>
    </citation>
    <scope>NUCLEOTIDE SEQUENCE [LARGE SCALE GENOMIC DNA]</scope>
    <source>
        <strain evidence="1 2">KCTC 13943</strain>
    </source>
</reference>
<organism evidence="1 2">
    <name type="scientific">Neobacillus pocheonensis</name>
    <dbReference type="NCBI Taxonomy" id="363869"/>
    <lineage>
        <taxon>Bacteria</taxon>
        <taxon>Bacillati</taxon>
        <taxon>Bacillota</taxon>
        <taxon>Bacilli</taxon>
        <taxon>Bacillales</taxon>
        <taxon>Bacillaceae</taxon>
        <taxon>Neobacillus</taxon>
    </lineage>
</organism>
<proteinExistence type="predicted"/>